<feature type="transmembrane region" description="Helical" evidence="6">
    <location>
        <begin position="35"/>
        <end position="58"/>
    </location>
</feature>
<dbReference type="Proteomes" id="UP000244571">
    <property type="component" value="Chromosome"/>
</dbReference>
<keyword evidence="5 6" id="KW-0472">Membrane</keyword>
<evidence type="ECO:0000256" key="4">
    <source>
        <dbReference type="ARBA" id="ARBA00022989"/>
    </source>
</evidence>
<name>A0A2R4XMW0_9BURK</name>
<keyword evidence="4 6" id="KW-1133">Transmembrane helix</keyword>
<dbReference type="GO" id="GO:0005886">
    <property type="term" value="C:plasma membrane"/>
    <property type="evidence" value="ECO:0007669"/>
    <property type="project" value="UniProtKB-SubCell"/>
</dbReference>
<evidence type="ECO:0000256" key="2">
    <source>
        <dbReference type="ARBA" id="ARBA00022475"/>
    </source>
</evidence>
<dbReference type="EMBL" id="CP028901">
    <property type="protein sequence ID" value="AWB35049.1"/>
    <property type="molecule type" value="Genomic_DNA"/>
</dbReference>
<accession>A0A2R4XMW0</accession>
<dbReference type="KEGG" id="boz:DBV39_16405"/>
<proteinExistence type="predicted"/>
<evidence type="ECO:0000313" key="8">
    <source>
        <dbReference type="Proteomes" id="UP000244571"/>
    </source>
</evidence>
<evidence type="ECO:0000256" key="3">
    <source>
        <dbReference type="ARBA" id="ARBA00022692"/>
    </source>
</evidence>
<evidence type="ECO:0000313" key="7">
    <source>
        <dbReference type="EMBL" id="AWB35049.1"/>
    </source>
</evidence>
<keyword evidence="3 6" id="KW-0812">Transmembrane</keyword>
<organism evidence="7 8">
    <name type="scientific">Orrella marina</name>
    <dbReference type="NCBI Taxonomy" id="2163011"/>
    <lineage>
        <taxon>Bacteria</taxon>
        <taxon>Pseudomonadati</taxon>
        <taxon>Pseudomonadota</taxon>
        <taxon>Betaproteobacteria</taxon>
        <taxon>Burkholderiales</taxon>
        <taxon>Alcaligenaceae</taxon>
        <taxon>Orrella</taxon>
    </lineage>
</organism>
<dbReference type="Pfam" id="PF03899">
    <property type="entry name" value="ATP-synt_I"/>
    <property type="match status" value="1"/>
</dbReference>
<evidence type="ECO:0000256" key="5">
    <source>
        <dbReference type="ARBA" id="ARBA00023136"/>
    </source>
</evidence>
<dbReference type="RefSeq" id="WP_108622459.1">
    <property type="nucleotide sequence ID" value="NZ_CP028901.1"/>
</dbReference>
<dbReference type="InterPro" id="IPR005598">
    <property type="entry name" value="ATP_synth_I"/>
</dbReference>
<dbReference type="OrthoDB" id="9154947at2"/>
<gene>
    <name evidence="7" type="ORF">DBV39_16405</name>
</gene>
<evidence type="ECO:0000256" key="6">
    <source>
        <dbReference type="SAM" id="Phobius"/>
    </source>
</evidence>
<feature type="transmembrane region" description="Helical" evidence="6">
    <location>
        <begin position="64"/>
        <end position="86"/>
    </location>
</feature>
<keyword evidence="2" id="KW-1003">Cell membrane</keyword>
<dbReference type="AlphaFoldDB" id="A0A2R4XMW0"/>
<protein>
    <submittedName>
        <fullName evidence="7">ABC transporter permease</fullName>
    </submittedName>
</protein>
<feature type="transmembrane region" description="Helical" evidence="6">
    <location>
        <begin position="98"/>
        <end position="118"/>
    </location>
</feature>
<sequence length="156" mass="16534">MDSNFMHGFPVEGKSEPVRLTSAQKAQIAARSRRGLATVLLAQAVSGFLLSLLLWLFVGWGAGLSALCGSMSYLAPNAVFVARLVLSTFSAKGSGPIMFLLGNGLKVVVAIALLWALSRVDGEWVNWLAVVAGLVVTLKGYWVAVLLTGGRVTKLM</sequence>
<keyword evidence="8" id="KW-1185">Reference proteome</keyword>
<comment type="subcellular location">
    <subcellularLocation>
        <location evidence="1">Cell membrane</location>
        <topology evidence="1">Multi-pass membrane protein</topology>
    </subcellularLocation>
</comment>
<evidence type="ECO:0000256" key="1">
    <source>
        <dbReference type="ARBA" id="ARBA00004651"/>
    </source>
</evidence>
<feature type="transmembrane region" description="Helical" evidence="6">
    <location>
        <begin position="124"/>
        <end position="147"/>
    </location>
</feature>
<reference evidence="7 8" key="1">
    <citation type="submission" date="2018-04" db="EMBL/GenBank/DDBJ databases">
        <title>Bordetella sp. HZ20 isolated from seawater.</title>
        <authorList>
            <person name="Sun C."/>
        </authorList>
    </citation>
    <scope>NUCLEOTIDE SEQUENCE [LARGE SCALE GENOMIC DNA]</scope>
    <source>
        <strain evidence="7 8">HZ20</strain>
    </source>
</reference>